<gene>
    <name evidence="1" type="ORF">PYCCODRAFT_1224212</name>
</gene>
<protein>
    <submittedName>
        <fullName evidence="1">Uncharacterized protein</fullName>
    </submittedName>
</protein>
<dbReference type="EMBL" id="KZ084093">
    <property type="protein sequence ID" value="OSD05310.1"/>
    <property type="molecule type" value="Genomic_DNA"/>
</dbReference>
<accession>A0A1Y2IVZ7</accession>
<dbReference type="AlphaFoldDB" id="A0A1Y2IVZ7"/>
<sequence length="186" mass="19863">MQQLNLGFASYRSHLDVLYLAPSLSPGTWSSPRHYDPDVGSGGLLSVHCALPALGRTCLVLSDLPWRRARYVDSDFRGGLQYCPGAPRGQSLVSPKTQTALEPPACVPFPPPAHPSPHEKHANTLHAFESEAFCDGRNVVYGTGARPPNLIAAHPELLRLSSHTTELSSLDNRLVAPAGRGAAAGL</sequence>
<dbReference type="Proteomes" id="UP000193067">
    <property type="component" value="Unassembled WGS sequence"/>
</dbReference>
<keyword evidence="2" id="KW-1185">Reference proteome</keyword>
<evidence type="ECO:0000313" key="2">
    <source>
        <dbReference type="Proteomes" id="UP000193067"/>
    </source>
</evidence>
<organism evidence="1 2">
    <name type="scientific">Trametes coccinea (strain BRFM310)</name>
    <name type="common">Pycnoporus coccineus</name>
    <dbReference type="NCBI Taxonomy" id="1353009"/>
    <lineage>
        <taxon>Eukaryota</taxon>
        <taxon>Fungi</taxon>
        <taxon>Dikarya</taxon>
        <taxon>Basidiomycota</taxon>
        <taxon>Agaricomycotina</taxon>
        <taxon>Agaricomycetes</taxon>
        <taxon>Polyporales</taxon>
        <taxon>Polyporaceae</taxon>
        <taxon>Trametes</taxon>
    </lineage>
</organism>
<evidence type="ECO:0000313" key="1">
    <source>
        <dbReference type="EMBL" id="OSD05310.1"/>
    </source>
</evidence>
<proteinExistence type="predicted"/>
<name>A0A1Y2IVZ7_TRAC3</name>
<reference evidence="1 2" key="1">
    <citation type="journal article" date="2015" name="Biotechnol. Biofuels">
        <title>Enhanced degradation of softwood versus hardwood by the white-rot fungus Pycnoporus coccineus.</title>
        <authorList>
            <person name="Couturier M."/>
            <person name="Navarro D."/>
            <person name="Chevret D."/>
            <person name="Henrissat B."/>
            <person name="Piumi F."/>
            <person name="Ruiz-Duenas F.J."/>
            <person name="Martinez A.T."/>
            <person name="Grigoriev I.V."/>
            <person name="Riley R."/>
            <person name="Lipzen A."/>
            <person name="Berrin J.G."/>
            <person name="Master E.R."/>
            <person name="Rosso M.N."/>
        </authorList>
    </citation>
    <scope>NUCLEOTIDE SEQUENCE [LARGE SCALE GENOMIC DNA]</scope>
    <source>
        <strain evidence="1 2">BRFM310</strain>
    </source>
</reference>